<keyword evidence="8 13" id="KW-0675">Receptor</keyword>
<evidence type="ECO:0000259" key="12">
    <source>
        <dbReference type="Pfam" id="PF00105"/>
    </source>
</evidence>
<evidence type="ECO:0000313" key="13">
    <source>
        <dbReference type="EMBL" id="KOC59964.1"/>
    </source>
</evidence>
<evidence type="ECO:0000256" key="6">
    <source>
        <dbReference type="ARBA" id="ARBA00023125"/>
    </source>
</evidence>
<feature type="region of interest" description="Disordered" evidence="10">
    <location>
        <begin position="1"/>
        <end position="28"/>
    </location>
</feature>
<protein>
    <submittedName>
        <fullName evidence="13">Nuclear receptor subfamily 2 group F member 1-A</fullName>
    </submittedName>
</protein>
<dbReference type="OrthoDB" id="5873264at2759"/>
<evidence type="ECO:0000256" key="1">
    <source>
        <dbReference type="ARBA" id="ARBA00004123"/>
    </source>
</evidence>
<dbReference type="Gene3D" id="3.30.50.10">
    <property type="entry name" value="Erythroid Transcription Factor GATA-1, subunit A"/>
    <property type="match status" value="1"/>
</dbReference>
<keyword evidence="2" id="KW-0479">Metal-binding</keyword>
<keyword evidence="7" id="KW-0804">Transcription</keyword>
<accession>A0A0L7QN26</accession>
<keyword evidence="14" id="KW-1185">Reference proteome</keyword>
<evidence type="ECO:0000256" key="5">
    <source>
        <dbReference type="ARBA" id="ARBA00023015"/>
    </source>
</evidence>
<dbReference type="STRING" id="597456.A0A0L7QN26"/>
<keyword evidence="6" id="KW-0238">DNA-binding</keyword>
<evidence type="ECO:0000256" key="3">
    <source>
        <dbReference type="ARBA" id="ARBA00022771"/>
    </source>
</evidence>
<feature type="compositionally biased region" description="Basic and acidic residues" evidence="10">
    <location>
        <begin position="10"/>
        <end position="28"/>
    </location>
</feature>
<keyword evidence="11" id="KW-1133">Transmembrane helix</keyword>
<feature type="transmembrane region" description="Helical" evidence="11">
    <location>
        <begin position="133"/>
        <end position="153"/>
    </location>
</feature>
<dbReference type="InterPro" id="IPR013088">
    <property type="entry name" value="Znf_NHR/GATA"/>
</dbReference>
<keyword evidence="11" id="KW-0812">Transmembrane</keyword>
<keyword evidence="11" id="KW-0472">Membrane</keyword>
<evidence type="ECO:0000256" key="2">
    <source>
        <dbReference type="ARBA" id="ARBA00022723"/>
    </source>
</evidence>
<keyword evidence="3" id="KW-0863">Zinc-finger</keyword>
<feature type="region of interest" description="Disordered" evidence="10">
    <location>
        <begin position="156"/>
        <end position="268"/>
    </location>
</feature>
<evidence type="ECO:0000256" key="4">
    <source>
        <dbReference type="ARBA" id="ARBA00022833"/>
    </source>
</evidence>
<keyword evidence="4" id="KW-0862">Zinc</keyword>
<dbReference type="Proteomes" id="UP000053825">
    <property type="component" value="Unassembled WGS sequence"/>
</dbReference>
<dbReference type="InterPro" id="IPR001628">
    <property type="entry name" value="Znf_hrmn_rcpt"/>
</dbReference>
<dbReference type="AlphaFoldDB" id="A0A0L7QN26"/>
<evidence type="ECO:0000256" key="7">
    <source>
        <dbReference type="ARBA" id="ARBA00023163"/>
    </source>
</evidence>
<evidence type="ECO:0000256" key="11">
    <source>
        <dbReference type="SAM" id="Phobius"/>
    </source>
</evidence>
<dbReference type="GO" id="GO:0005634">
    <property type="term" value="C:nucleus"/>
    <property type="evidence" value="ECO:0007669"/>
    <property type="project" value="UniProtKB-SubCell"/>
</dbReference>
<feature type="compositionally biased region" description="Low complexity" evidence="10">
    <location>
        <begin position="222"/>
        <end position="237"/>
    </location>
</feature>
<organism evidence="13 14">
    <name type="scientific">Habropoda laboriosa</name>
    <dbReference type="NCBI Taxonomy" id="597456"/>
    <lineage>
        <taxon>Eukaryota</taxon>
        <taxon>Metazoa</taxon>
        <taxon>Ecdysozoa</taxon>
        <taxon>Arthropoda</taxon>
        <taxon>Hexapoda</taxon>
        <taxon>Insecta</taxon>
        <taxon>Pterygota</taxon>
        <taxon>Neoptera</taxon>
        <taxon>Endopterygota</taxon>
        <taxon>Hymenoptera</taxon>
        <taxon>Apocrita</taxon>
        <taxon>Aculeata</taxon>
        <taxon>Apoidea</taxon>
        <taxon>Anthophila</taxon>
        <taxon>Apidae</taxon>
        <taxon>Habropoda</taxon>
    </lineage>
</organism>
<keyword evidence="9" id="KW-0539">Nucleus</keyword>
<keyword evidence="5" id="KW-0805">Transcription regulation</keyword>
<dbReference type="EMBL" id="KQ414868">
    <property type="protein sequence ID" value="KOC59964.1"/>
    <property type="molecule type" value="Genomic_DNA"/>
</dbReference>
<name>A0A0L7QN26_9HYME</name>
<proteinExistence type="predicted"/>
<feature type="domain" description="Nuclear receptor" evidence="12">
    <location>
        <begin position="241"/>
        <end position="261"/>
    </location>
</feature>
<dbReference type="GO" id="GO:0008270">
    <property type="term" value="F:zinc ion binding"/>
    <property type="evidence" value="ECO:0007669"/>
    <property type="project" value="UniProtKB-KW"/>
</dbReference>
<evidence type="ECO:0000313" key="14">
    <source>
        <dbReference type="Proteomes" id="UP000053825"/>
    </source>
</evidence>
<evidence type="ECO:0000256" key="8">
    <source>
        <dbReference type="ARBA" id="ARBA00023170"/>
    </source>
</evidence>
<reference evidence="13 14" key="1">
    <citation type="submission" date="2015-07" db="EMBL/GenBank/DDBJ databases">
        <title>The genome of Habropoda laboriosa.</title>
        <authorList>
            <person name="Pan H."/>
            <person name="Kapheim K."/>
        </authorList>
    </citation>
    <scope>NUCLEOTIDE SEQUENCE [LARGE SCALE GENOMIC DNA]</scope>
    <source>
        <strain evidence="13">0110345459</strain>
    </source>
</reference>
<comment type="subcellular location">
    <subcellularLocation>
        <location evidence="1">Nucleus</location>
    </subcellularLocation>
</comment>
<sequence length="268" mass="29292">MSVWRSATDATERERASNRIESNRIESNRTEPRRIASMIEEAERALGTTLLAAICVTLENVPSETLISLPGWLLFGREFAKGKKRIKEEEEERHLGLTRSWIDTRNQAFRGNFATRLKREGGRACPGRFKGSSAVAVAMAMAMTMAMAMALAVRRGGSEPTGGNRRNNGEREERPVVLAVERSRERREREAKRGGSDITCLVPAGAVLTPRDPLPPSTTPGSQANSSQSGSSQTDKSPNIECVVCGDKSSGKHYGQFTCEGKPSSTPR</sequence>
<evidence type="ECO:0000256" key="10">
    <source>
        <dbReference type="SAM" id="MobiDB-lite"/>
    </source>
</evidence>
<feature type="compositionally biased region" description="Basic and acidic residues" evidence="10">
    <location>
        <begin position="167"/>
        <end position="195"/>
    </location>
</feature>
<dbReference type="GO" id="GO:0043565">
    <property type="term" value="F:sequence-specific DNA binding"/>
    <property type="evidence" value="ECO:0007669"/>
    <property type="project" value="InterPro"/>
</dbReference>
<gene>
    <name evidence="13" type="ORF">WH47_09145</name>
</gene>
<evidence type="ECO:0000256" key="9">
    <source>
        <dbReference type="ARBA" id="ARBA00023242"/>
    </source>
</evidence>
<dbReference type="GO" id="GO:0003700">
    <property type="term" value="F:DNA-binding transcription factor activity"/>
    <property type="evidence" value="ECO:0007669"/>
    <property type="project" value="InterPro"/>
</dbReference>
<dbReference type="Pfam" id="PF00105">
    <property type="entry name" value="zf-C4"/>
    <property type="match status" value="1"/>
</dbReference>